<sequence length="343" mass="40583">MDSLFKVPIRNLFCMLSYVNESLELIESLNDVDEDLITFDFIVNQFLKEVEIINRRGFVKDYVSVIETTGRVGGRVMMTESMSYILARQPVVVCEKDHYTANILLNQIMKSTLQAICKNRFVKKETRMTSFAFLDYFPEVDSPPITKGMFSRIYFGRHNVYYRRMIHLARLLHELTLLSHKNGNWSLFSAELDEASLNSIFEKFLLNFYRIEQEDYRVSSEVMQWNLKGNRTLLPSMRTDISLTHKNGLEKIVMDAKFYKNVFQEHFGKASFHSHNLYQLFTYLMHQPKESNLRGILIYPFNGAEVNETYRWDERITMEVKTVNLDDSWKGIYERLMNLLYEC</sequence>
<reference evidence="1 2" key="1">
    <citation type="submission" date="2023-10" db="EMBL/GenBank/DDBJ databases">
        <title>Niallia locisalis sp.nov. isolated from a salt pond sample.</title>
        <authorList>
            <person name="Li X.-J."/>
            <person name="Dong L."/>
        </authorList>
    </citation>
    <scope>NUCLEOTIDE SEQUENCE [LARGE SCALE GENOMIC DNA]</scope>
    <source>
        <strain evidence="1 2">DSM 29761</strain>
    </source>
</reference>
<dbReference type="Proteomes" id="UP001357223">
    <property type="component" value="Chromosome"/>
</dbReference>
<name>A0ABZ2CP02_9BACI</name>
<protein>
    <recommendedName>
        <fullName evidence="3">5-methylcytosine-specific restriction enzyme subunit McrC</fullName>
    </recommendedName>
</protein>
<gene>
    <name evidence="1" type="ORF">R4Z09_12220</name>
</gene>
<evidence type="ECO:0000313" key="1">
    <source>
        <dbReference type="EMBL" id="WVX83692.1"/>
    </source>
</evidence>
<keyword evidence="2" id="KW-1185">Reference proteome</keyword>
<dbReference type="InterPro" id="IPR019292">
    <property type="entry name" value="McrC"/>
</dbReference>
<accession>A0ABZ2CP02</accession>
<dbReference type="Pfam" id="PF10117">
    <property type="entry name" value="McrBC"/>
    <property type="match status" value="1"/>
</dbReference>
<dbReference type="PANTHER" id="PTHR38733:SF1">
    <property type="entry name" value="TYPE IV METHYL-DIRECTED RESTRICTION ENZYME ECOKMCRBC"/>
    <property type="match status" value="1"/>
</dbReference>
<evidence type="ECO:0008006" key="3">
    <source>
        <dbReference type="Google" id="ProtNLM"/>
    </source>
</evidence>
<dbReference type="PANTHER" id="PTHR38733">
    <property type="entry name" value="PROTEIN MCRC"/>
    <property type="match status" value="1"/>
</dbReference>
<dbReference type="EMBL" id="CP137640">
    <property type="protein sequence ID" value="WVX83692.1"/>
    <property type="molecule type" value="Genomic_DNA"/>
</dbReference>
<organism evidence="1 2">
    <name type="scientific">Niallia oryzisoli</name>
    <dbReference type="NCBI Taxonomy" id="1737571"/>
    <lineage>
        <taxon>Bacteria</taxon>
        <taxon>Bacillati</taxon>
        <taxon>Bacillota</taxon>
        <taxon>Bacilli</taxon>
        <taxon>Bacillales</taxon>
        <taxon>Bacillaceae</taxon>
        <taxon>Niallia</taxon>
    </lineage>
</organism>
<evidence type="ECO:0000313" key="2">
    <source>
        <dbReference type="Proteomes" id="UP001357223"/>
    </source>
</evidence>
<proteinExistence type="predicted"/>
<dbReference type="RefSeq" id="WP_338452568.1">
    <property type="nucleotide sequence ID" value="NZ_CP137640.1"/>
</dbReference>